<feature type="compositionally biased region" description="Low complexity" evidence="1">
    <location>
        <begin position="3175"/>
        <end position="3188"/>
    </location>
</feature>
<feature type="compositionally biased region" description="Basic and acidic residues" evidence="1">
    <location>
        <begin position="1801"/>
        <end position="1810"/>
    </location>
</feature>
<reference evidence="3" key="1">
    <citation type="submission" date="2025-08" db="UniProtKB">
        <authorList>
            <consortium name="RefSeq"/>
        </authorList>
    </citation>
    <scope>IDENTIFICATION</scope>
</reference>
<feature type="compositionally biased region" description="Basic and acidic residues" evidence="1">
    <location>
        <begin position="1766"/>
        <end position="1781"/>
    </location>
</feature>
<feature type="region of interest" description="Disordered" evidence="1">
    <location>
        <begin position="1565"/>
        <end position="1587"/>
    </location>
</feature>
<proteinExistence type="predicted"/>
<feature type="region of interest" description="Disordered" evidence="1">
    <location>
        <begin position="2125"/>
        <end position="2166"/>
    </location>
</feature>
<feature type="compositionally biased region" description="Acidic residues" evidence="1">
    <location>
        <begin position="37"/>
        <end position="49"/>
    </location>
</feature>
<feature type="compositionally biased region" description="Basic and acidic residues" evidence="1">
    <location>
        <begin position="2377"/>
        <end position="2405"/>
    </location>
</feature>
<feature type="compositionally biased region" description="Basic and acidic residues" evidence="1">
    <location>
        <begin position="1439"/>
        <end position="1454"/>
    </location>
</feature>
<gene>
    <name evidence="3" type="primary">ADD</name>
</gene>
<feature type="compositionally biased region" description="Basic and acidic residues" evidence="1">
    <location>
        <begin position="1694"/>
        <end position="1757"/>
    </location>
</feature>
<feature type="compositionally biased region" description="Polar residues" evidence="1">
    <location>
        <begin position="438"/>
        <end position="448"/>
    </location>
</feature>
<feature type="region of interest" description="Disordered" evidence="1">
    <location>
        <begin position="970"/>
        <end position="997"/>
    </location>
</feature>
<feature type="compositionally biased region" description="Basic and acidic residues" evidence="1">
    <location>
        <begin position="1656"/>
        <end position="1666"/>
    </location>
</feature>
<feature type="compositionally biased region" description="Basic and acidic residues" evidence="1">
    <location>
        <begin position="2011"/>
        <end position="2020"/>
    </location>
</feature>
<feature type="compositionally biased region" description="Basic and acidic residues" evidence="1">
    <location>
        <begin position="1370"/>
        <end position="1382"/>
    </location>
</feature>
<feature type="compositionally biased region" description="Gly residues" evidence="1">
    <location>
        <begin position="3021"/>
        <end position="3034"/>
    </location>
</feature>
<feature type="compositionally biased region" description="Acidic residues" evidence="1">
    <location>
        <begin position="1172"/>
        <end position="1181"/>
    </location>
</feature>
<feature type="compositionally biased region" description="Low complexity" evidence="1">
    <location>
        <begin position="523"/>
        <end position="545"/>
    </location>
</feature>
<feature type="compositionally biased region" description="Basic residues" evidence="1">
    <location>
        <begin position="1811"/>
        <end position="1821"/>
    </location>
</feature>
<feature type="compositionally biased region" description="Basic residues" evidence="1">
    <location>
        <begin position="3398"/>
        <end position="3416"/>
    </location>
</feature>
<feature type="compositionally biased region" description="Basic and acidic residues" evidence="1">
    <location>
        <begin position="2413"/>
        <end position="2441"/>
    </location>
</feature>
<feature type="region of interest" description="Disordered" evidence="1">
    <location>
        <begin position="1340"/>
        <end position="1485"/>
    </location>
</feature>
<feature type="compositionally biased region" description="Basic and acidic residues" evidence="1">
    <location>
        <begin position="2826"/>
        <end position="2843"/>
    </location>
</feature>
<feature type="compositionally biased region" description="Basic and acidic residues" evidence="1">
    <location>
        <begin position="2235"/>
        <end position="2252"/>
    </location>
</feature>
<feature type="compositionally biased region" description="Basic and acidic residues" evidence="1">
    <location>
        <begin position="3331"/>
        <end position="3357"/>
    </location>
</feature>
<feature type="compositionally biased region" description="Acidic residues" evidence="1">
    <location>
        <begin position="757"/>
        <end position="767"/>
    </location>
</feature>
<feature type="region of interest" description="Disordered" evidence="1">
    <location>
        <begin position="1252"/>
        <end position="1316"/>
    </location>
</feature>
<feature type="compositionally biased region" description="Basic and acidic residues" evidence="1">
    <location>
        <begin position="485"/>
        <end position="508"/>
    </location>
</feature>
<feature type="compositionally biased region" description="Basic and acidic residues" evidence="1">
    <location>
        <begin position="2651"/>
        <end position="2671"/>
    </location>
</feature>
<feature type="compositionally biased region" description="Polar residues" evidence="1">
    <location>
        <begin position="411"/>
        <end position="430"/>
    </location>
</feature>
<feature type="region of interest" description="Disordered" evidence="1">
    <location>
        <begin position="1009"/>
        <end position="1057"/>
    </location>
</feature>
<feature type="region of interest" description="Disordered" evidence="1">
    <location>
        <begin position="200"/>
        <end position="255"/>
    </location>
</feature>
<feature type="region of interest" description="Disordered" evidence="1">
    <location>
        <begin position="357"/>
        <end position="603"/>
    </location>
</feature>
<feature type="compositionally biased region" description="Basic residues" evidence="1">
    <location>
        <begin position="1411"/>
        <end position="1426"/>
    </location>
</feature>
<feature type="compositionally biased region" description="Basic and acidic residues" evidence="1">
    <location>
        <begin position="2494"/>
        <end position="2631"/>
    </location>
</feature>
<feature type="region of interest" description="Disordered" evidence="1">
    <location>
        <begin position="2920"/>
        <end position="3207"/>
    </location>
</feature>
<feature type="region of interest" description="Disordered" evidence="1">
    <location>
        <begin position="1098"/>
        <end position="1230"/>
    </location>
</feature>
<feature type="region of interest" description="Disordered" evidence="1">
    <location>
        <begin position="3219"/>
        <end position="3423"/>
    </location>
</feature>
<feature type="region of interest" description="Disordered" evidence="1">
    <location>
        <begin position="1614"/>
        <end position="2113"/>
    </location>
</feature>
<feature type="compositionally biased region" description="Basic residues" evidence="1">
    <location>
        <begin position="1995"/>
        <end position="2010"/>
    </location>
</feature>
<feature type="compositionally biased region" description="Basic residues" evidence="1">
    <location>
        <begin position="1275"/>
        <end position="1285"/>
    </location>
</feature>
<feature type="region of interest" description="Disordered" evidence="1">
    <location>
        <begin position="1510"/>
        <end position="1546"/>
    </location>
</feature>
<feature type="compositionally biased region" description="Basic and acidic residues" evidence="1">
    <location>
        <begin position="2452"/>
        <end position="2484"/>
    </location>
</feature>
<feature type="compositionally biased region" description="Acidic residues" evidence="1">
    <location>
        <begin position="1790"/>
        <end position="1800"/>
    </location>
</feature>
<feature type="region of interest" description="Disordered" evidence="1">
    <location>
        <begin position="27"/>
        <end position="85"/>
    </location>
</feature>
<feature type="compositionally biased region" description="Basic residues" evidence="1">
    <location>
        <begin position="200"/>
        <end position="211"/>
    </location>
</feature>
<feature type="compositionally biased region" description="Basic and acidic residues" evidence="1">
    <location>
        <begin position="2681"/>
        <end position="2699"/>
    </location>
</feature>
<name>A0ABM0ZUN9_APLCA</name>
<feature type="compositionally biased region" description="Basic and acidic residues" evidence="1">
    <location>
        <begin position="360"/>
        <end position="369"/>
    </location>
</feature>
<organism evidence="2 3">
    <name type="scientific">Aplysia californica</name>
    <name type="common">California sea hare</name>
    <dbReference type="NCBI Taxonomy" id="6500"/>
    <lineage>
        <taxon>Eukaryota</taxon>
        <taxon>Metazoa</taxon>
        <taxon>Spiralia</taxon>
        <taxon>Lophotrochozoa</taxon>
        <taxon>Mollusca</taxon>
        <taxon>Gastropoda</taxon>
        <taxon>Heterobranchia</taxon>
        <taxon>Euthyneura</taxon>
        <taxon>Tectipleura</taxon>
        <taxon>Aplysiida</taxon>
        <taxon>Aplysioidea</taxon>
        <taxon>Aplysiidae</taxon>
        <taxon>Aplysia</taxon>
    </lineage>
</organism>
<feature type="compositionally biased region" description="Polar residues" evidence="1">
    <location>
        <begin position="1964"/>
        <end position="1973"/>
    </location>
</feature>
<protein>
    <submittedName>
        <fullName evidence="3">Nervous system adducin isoform X1</fullName>
    </submittedName>
</protein>
<feature type="compositionally biased region" description="Polar residues" evidence="1">
    <location>
        <begin position="3061"/>
        <end position="3072"/>
    </location>
</feature>
<feature type="compositionally biased region" description="Acidic residues" evidence="1">
    <location>
        <begin position="2442"/>
        <end position="2451"/>
    </location>
</feature>
<feature type="compositionally biased region" description="Basic and acidic residues" evidence="1">
    <location>
        <begin position="2874"/>
        <end position="2883"/>
    </location>
</feature>
<dbReference type="Proteomes" id="UP000694888">
    <property type="component" value="Unplaced"/>
</dbReference>
<feature type="compositionally biased region" description="Basic and acidic residues" evidence="1">
    <location>
        <begin position="1675"/>
        <end position="1687"/>
    </location>
</feature>
<evidence type="ECO:0000256" key="1">
    <source>
        <dbReference type="SAM" id="MobiDB-lite"/>
    </source>
</evidence>
<feature type="compositionally biased region" description="Basic and acidic residues" evidence="1">
    <location>
        <begin position="1569"/>
        <end position="1587"/>
    </location>
</feature>
<feature type="compositionally biased region" description="Basic and acidic residues" evidence="1">
    <location>
        <begin position="2055"/>
        <end position="2064"/>
    </location>
</feature>
<feature type="compositionally biased region" description="Basic and acidic residues" evidence="1">
    <location>
        <begin position="2783"/>
        <end position="2819"/>
    </location>
</feature>
<feature type="compositionally biased region" description="Basic and acidic residues" evidence="1">
    <location>
        <begin position="1102"/>
        <end position="1155"/>
    </location>
</feature>
<feature type="compositionally biased region" description="Basic and acidic residues" evidence="1">
    <location>
        <begin position="1520"/>
        <end position="1546"/>
    </location>
</feature>
<feature type="compositionally biased region" description="Low complexity" evidence="1">
    <location>
        <begin position="3106"/>
        <end position="3118"/>
    </location>
</feature>
<feature type="region of interest" description="Disordered" evidence="1">
    <location>
        <begin position="844"/>
        <end position="910"/>
    </location>
</feature>
<evidence type="ECO:0000313" key="3">
    <source>
        <dbReference type="RefSeq" id="XP_012934821.1"/>
    </source>
</evidence>
<feature type="compositionally biased region" description="Basic and acidic residues" evidence="1">
    <location>
        <begin position="714"/>
        <end position="756"/>
    </location>
</feature>
<keyword evidence="2" id="KW-1185">Reference proteome</keyword>
<feature type="compositionally biased region" description="Basic and acidic residues" evidence="1">
    <location>
        <begin position="2098"/>
        <end position="2111"/>
    </location>
</feature>
<feature type="compositionally biased region" description="Polar residues" evidence="1">
    <location>
        <begin position="2923"/>
        <end position="2941"/>
    </location>
</feature>
<feature type="compositionally biased region" description="Basic and acidic residues" evidence="1">
    <location>
        <begin position="867"/>
        <end position="885"/>
    </location>
</feature>
<feature type="compositionally biased region" description="Basic and acidic residues" evidence="1">
    <location>
        <begin position="1822"/>
        <end position="1843"/>
    </location>
</feature>
<sequence>MGSQILCDYRDFLVNQALIRAYHRLQKENAQRSNGSAEEEEDEEEEEENNINFSRPYFPSERGYNLDPGGFHSSLDPDPANERVLNPDGAAGVYAGQTEWREVGASTPEDGGYVTIQLNPIQLYHGEAEGGVMRVKFSVQSTVKRRVKAEMNRGGGIEEIYAAVTNPTVQHLQMAGHPAGSPDVLLEQETFVQPVKVQKKVRRRRVRRGKRPGKEDSNLPAAAGVGIEDKENQIPKQSHRRVQPKSTDQIGRPTQSQCCEQEQASTSSLPVCIEPGNKSPRLPAGCVAQEQVPVAMKVPTVEPNQIPAMEPSLIHSLKSNQNAAFEPNQIAAFEPNQNLNLEPNQKITLEPNQKGVIQLKKNEPNEKTVAEQPVAVMDGEDGVPKNVHSSENRRPMGPGGSASGPGSTASVHSGSSTCAGDETSGGSRPSNAFRYTITHPSEASSASQPVGYLFRSPPVPSEGPNLPKDDDIKFVDEDDDEDEEGKLLAKRASEHSKLPEDYDDIKFADDEDDEDDSWLVQYSNEGSNTSSLSSPSDVSAGASVPTTKKSVGRQNLPPPPLPPIAVGKYTKAKKKSSGGSRRKVKQSRPPLSPVKEEFDGTAEEMEEMEAILEEADDSFEQLLISAEDDVLISSKSDQSSRDDLDLDDFVGAAAPAVINEEEFEALASHVSLTSPVVKEVLRFVDRSEERVVVRKEQFELSSPDEEETESQEAAVKRVTGEMNLREISGRDDQDKKMSKPLEHKPKPLEPELKPLEVEDMSSSDDELREFAESLGKGSGGSESDTESHGVESPPELVGPSDIVMHNVVMHAPEIIVCPPSASTEKLMKFNEVEKPLDVEENATGIGKTFEQKPEVELPCETPSSTMTERKRELPKAVKEEQKEEFTAASRPKVDASAAEMSFSKENQGVKIGEVPRKTTCIDDLSGETGSSDVRRKETCVDDLPFADDADNYSLQDRDDARDLTRGLTEGIPDCRINTKNHSNKESGSSRGREVTDVGDIIPAQFVESSEISTFDHTSPKYQQSVDSKRKRKNECAEMPGQTKPATEVSKQPSEFERNKIVTNVDDIDMDINTADPAELKVEGKPKGNLGKAVQYVQKPKKGVKEQGRDTERTGREFEKVNKTEKGNGDLGKGRLFVDPKKSKAGKARRDIKEVGGDLNRVGQDTECRGKEDEGDESEDLNESGSIKHKEVSQLSLDEGPIGTSSPKIGRANKSQESPFKTYPQKLGKSEETLLDIMPLRQPKAMIVAKSQEGLVESSDDEPENFPLSRTSSLGPHHRNKRHKRVAAPVVVNSASKETDVDDISRAPGSPGREGKVKVLDQYHLMKHNEMMELSSARSVFKPAPGVTPSVSSEALPPLPETTDVPSISDSEGRQKHAEESRIALRAAKVKRQDSNTTGVSEVTASEDGTPKKRWVPKQRRDKRKGQRQAEEIGQNETTDSVKAETQHSEDHRESPSQVRRIGRVAVNSGTVPVDNGLSDPSAIASPVEIKEDRGVVHKMQETDIDAVYVNEDPSVEDIEKDANERPHRDLDKVHMEESGDADKIYKDENIFTEKNEEGLHAFAPSAGDIDERMSDNHPRSSQVAKRDTLVVSDLESHGKKPLTDKVHLYPDQMNRHTMGGEELGDCSKVGLDPNQMNRDSEVRDSELVNNRNLGFDPDRMIGHTEAPDEQVDYETVGRRESEIKDSDNELIDGESGRRRESGGTKGDNRRGRDEKDRRDERGDRSGREDGDRGDRGRRDGGGRDRRSHDDGDRRKRDDDDDDDDDKEKRNRKDRDIREASGRRRKRSGDESDGENEMDQENSERDEDRRGSWGKRKHAGRHDRKDFDREGVDDHWRGGGDENGRWSGGKRRDRHSNVRDRDNQRDSDRRLNEEDKNRRQNDGTDKERRKPYDSDRKQNHDDFTGSKEQGNREDLRRNDLDEKDNRRSSNRSWKRKSDNPGRGRTVERSADEYDKYSPGQVPNAELSQSGYQDLNETDLKEEGSVVDSQADEKRPYVRRSRADRRSRQKRPARSDGSDTGHRTSYSTNIDDPPSLSVDSSFSPGKIEVLEMTSPDSHLRAPRLDPDVQSSPRLSRRRGGAIAPRDESDKRRANLYGAIGKDKSKMPKKDDGLLKVSRLGDSLTDYLRRSNVSLASSTHSRRSHSSSRVFDNSPEHIPPKPQIDPLTGEPFYFIHPLMSKSMESLRSRSSERGSLRRSDHSPTKTSVSGAELSPVKTETFMPDDSVPSESVPQAAKSETDMPNRRHESVGKESGDVEDVYEPVVPLQDDSNFRHGSHQAPEAAKMNAEKDLNLKSEGRIDVDGRHSSEKNVSVERPDMEMEKQGEFEGGRDRGRYGSRGDHKDDREERSYDRGTDGENSPSWRGDHKGRRNDGYALPENENRQEHNSKDLSVENDETDVRAPRESDRRHKHNSSGRHDADDAPHDHGKRRSHDDDRRRRHDDEFSRDEEDLSREDERRHRRDEKDSRRYRDADRRREGDRRRRHDDDDSFLEEDQDERRDYDKSTREDDRRRRRNKEERRRSDPDKDDRRRSGRDKDNRHRSEPDRDDSQRSESGRDDRRRSDPDKDDRRRSDPDKDNRRRSGRDKDDRHRSEPDRDDSRRLDPERDARRSEPDRDDRQRSEPDDDRRHDAGERRRRRGKTNDRPEEEDESIERDHKKSSGDDRRRDRRRYRDEDNDDDQDDRMEGKTRRKSEERKPDHAQIKRGTRRHRSEDIPHAPSEANVKTDLGPLLAENPIEVQLEQEKPEEDDDSPPLSPKKGFLSRLSCVGGRSSDVSQKKDKSKNKAPLEKTKEDNKKGRDFYDEGEKRKIKKLAKDQEKQPKDLYFIEAEDHQLGKEEDVDQDTKESPIAPDGAPSRTPDYSPHFSESQPRRAHYTKKSDSLERRKPLSTFTEPIKPLELDHFDDLLPMDDRVNDVLSRIAEEESLQSVASSSRDATKVSTFKTASEMGNDFPSSRQEPQETHGFASNSDAEKQDRSWNAEDEEPAAKETPRSKTWEPRARRDLTSRPRSRPSVSPPKVPLLPGGSGGSYGEAGVGQSGNIQDMESPPLDSAALHRSQEEDSSFESPIQELNTSAPAHFNVGHRNVFGPARDHNDSGGGPDDDPVHLTDSSVDPSSSFDTSDLNHRRRNRAVSFDDGYTPTLSNPPFSRLPQDGVVGSSDGLPARRRVSQTSIGTLESGSSRPRSTSTTSSNPLTYQPWRAKARRRSRSMSISEMVYAAGVPRPRRSHSIGEIFNSTVASSVARRRSRTPSVGDIQTRMYQPRQRSRSRASLGDTSFGSAAPARQRRISRESVTAGSGDQVAHSAHPAADPANSAVKRSESERQPSRNPELVEDLDRKNVERSKSDRKPQLREELGEDKPASPAKSDTLRSTDSASGGETLEERSSKEGSPTKEHPSPTKDKKKKKKFRMPSFSKKKNKESKESAI</sequence>
<feature type="compositionally biased region" description="Polar residues" evidence="1">
    <location>
        <begin position="1202"/>
        <end position="1218"/>
    </location>
</feature>
<feature type="compositionally biased region" description="Basic and acidic residues" evidence="1">
    <location>
        <begin position="2181"/>
        <end position="2200"/>
    </location>
</feature>
<feature type="compositionally biased region" description="Basic and acidic residues" evidence="1">
    <location>
        <begin position="1854"/>
        <end position="1926"/>
    </location>
</feature>
<feature type="compositionally biased region" description="Polar residues" evidence="1">
    <location>
        <begin position="977"/>
        <end position="989"/>
    </location>
</feature>
<accession>A0ABM0ZUN9</accession>
<feature type="compositionally biased region" description="Polar residues" evidence="1">
    <location>
        <begin position="244"/>
        <end position="255"/>
    </location>
</feature>
<feature type="compositionally biased region" description="Polar residues" evidence="1">
    <location>
        <begin position="1394"/>
        <end position="1403"/>
    </location>
</feature>
<dbReference type="RefSeq" id="XP_012934821.1">
    <property type="nucleotide sequence ID" value="XM_013079367.2"/>
</dbReference>
<feature type="compositionally biased region" description="Basic residues" evidence="1">
    <location>
        <begin position="570"/>
        <end position="586"/>
    </location>
</feature>
<feature type="compositionally biased region" description="Polar residues" evidence="1">
    <location>
        <begin position="1009"/>
        <end position="1025"/>
    </location>
</feature>
<feature type="compositionally biased region" description="Basic and acidic residues" evidence="1">
    <location>
        <begin position="3378"/>
        <end position="3397"/>
    </location>
</feature>
<feature type="compositionally biased region" description="Basic and acidic residues" evidence="1">
    <location>
        <begin position="2967"/>
        <end position="3003"/>
    </location>
</feature>
<feature type="region of interest" description="Disordered" evidence="1">
    <location>
        <begin position="2180"/>
        <end position="2890"/>
    </location>
</feature>
<feature type="compositionally biased region" description="Basic and acidic residues" evidence="1">
    <location>
        <begin position="1934"/>
        <end position="1954"/>
    </location>
</feature>
<feature type="region of interest" description="Disordered" evidence="1">
    <location>
        <begin position="695"/>
        <end position="801"/>
    </location>
</feature>
<evidence type="ECO:0000313" key="2">
    <source>
        <dbReference type="Proteomes" id="UP000694888"/>
    </source>
</evidence>
<dbReference type="GeneID" id="100533311"/>
<feature type="compositionally biased region" description="Basic and acidic residues" evidence="1">
    <location>
        <begin position="2284"/>
        <end position="2353"/>
    </location>
</feature>